<dbReference type="EMBL" id="SMNA01000007">
    <property type="protein sequence ID" value="TDE91620.1"/>
    <property type="molecule type" value="Genomic_DNA"/>
</dbReference>
<evidence type="ECO:0000256" key="2">
    <source>
        <dbReference type="ARBA" id="ARBA00022679"/>
    </source>
</evidence>
<reference evidence="4 5" key="1">
    <citation type="submission" date="2019-03" db="EMBL/GenBank/DDBJ databases">
        <title>Genomic features of bacteria from cold environments.</title>
        <authorList>
            <person name="Shen L."/>
        </authorList>
    </citation>
    <scope>NUCLEOTIDE SEQUENCE [LARGE SCALE GENOMIC DNA]</scope>
    <source>
        <strain evidence="5">T3246-1</strain>
    </source>
</reference>
<dbReference type="Proteomes" id="UP000504882">
    <property type="component" value="Unassembled WGS sequence"/>
</dbReference>
<dbReference type="InterPro" id="IPR008278">
    <property type="entry name" value="4-PPantetheinyl_Trfase_dom"/>
</dbReference>
<dbReference type="Gene3D" id="3.90.470.20">
    <property type="entry name" value="4'-phosphopantetheinyl transferase domain"/>
    <property type="match status" value="1"/>
</dbReference>
<evidence type="ECO:0000259" key="3">
    <source>
        <dbReference type="Pfam" id="PF01648"/>
    </source>
</evidence>
<evidence type="ECO:0000256" key="1">
    <source>
        <dbReference type="ARBA" id="ARBA00010990"/>
    </source>
</evidence>
<sequence>MGTRALPRRGEVTLWWAPLTAADPAWLGLLDPVEAHRYAGYRHPADRARFLVGAAIVRVLLGRDLGTAPALVPLERTCARCGRPHGKVRLAEHVRVPSRRPEVSVSHSGGWVVVAAGRDGPVGVDVEVVDASLDHVALARVGLGDRDVAALADLPEPDRAREFARRWVRMEAILKATSPALPEDSPQLQVHDVPVDERHRAAVAIVDAPRARVLERDARTILPPPGRAC</sequence>
<dbReference type="PANTHER" id="PTHR12215">
    <property type="entry name" value="PHOSPHOPANTETHEINE TRANSFERASE"/>
    <property type="match status" value="1"/>
</dbReference>
<dbReference type="PANTHER" id="PTHR12215:SF10">
    <property type="entry name" value="L-AMINOADIPATE-SEMIALDEHYDE DEHYDROGENASE-PHOSPHOPANTETHEINYL TRANSFERASE"/>
    <property type="match status" value="1"/>
</dbReference>
<proteinExistence type="inferred from homology"/>
<protein>
    <submittedName>
        <fullName evidence="4">4'-phosphopantetheinyl transferase superfamily protein</fullName>
    </submittedName>
</protein>
<dbReference type="RefSeq" id="WP_133108654.1">
    <property type="nucleotide sequence ID" value="NZ_SMNA01000007.1"/>
</dbReference>
<keyword evidence="2 4" id="KW-0808">Transferase</keyword>
<name>A0ABY2E219_9MICO</name>
<dbReference type="GO" id="GO:0016740">
    <property type="term" value="F:transferase activity"/>
    <property type="evidence" value="ECO:0007669"/>
    <property type="project" value="UniProtKB-KW"/>
</dbReference>
<comment type="caution">
    <text evidence="4">The sequence shown here is derived from an EMBL/GenBank/DDBJ whole genome shotgun (WGS) entry which is preliminary data.</text>
</comment>
<gene>
    <name evidence="4" type="ORF">EXU48_15880</name>
</gene>
<feature type="domain" description="4'-phosphopantetheinyl transferase" evidence="3">
    <location>
        <begin position="121"/>
        <end position="201"/>
    </location>
</feature>
<accession>A0ABY2E219</accession>
<evidence type="ECO:0000313" key="5">
    <source>
        <dbReference type="Proteomes" id="UP000504882"/>
    </source>
</evidence>
<dbReference type="InterPro" id="IPR050559">
    <property type="entry name" value="P-Pant_transferase_sf"/>
</dbReference>
<keyword evidence="5" id="KW-1185">Reference proteome</keyword>
<dbReference type="Pfam" id="PF01648">
    <property type="entry name" value="ACPS"/>
    <property type="match status" value="1"/>
</dbReference>
<dbReference type="SUPFAM" id="SSF56214">
    <property type="entry name" value="4'-phosphopantetheinyl transferase"/>
    <property type="match status" value="2"/>
</dbReference>
<organism evidence="4 5">
    <name type="scientific">Occultella glacieicola</name>
    <dbReference type="NCBI Taxonomy" id="2518684"/>
    <lineage>
        <taxon>Bacteria</taxon>
        <taxon>Bacillati</taxon>
        <taxon>Actinomycetota</taxon>
        <taxon>Actinomycetes</taxon>
        <taxon>Micrococcales</taxon>
        <taxon>Ruaniaceae</taxon>
        <taxon>Occultella</taxon>
    </lineage>
</organism>
<comment type="similarity">
    <text evidence="1">Belongs to the P-Pant transferase superfamily. Gsp/Sfp/HetI/AcpT family.</text>
</comment>
<evidence type="ECO:0000313" key="4">
    <source>
        <dbReference type="EMBL" id="TDE91620.1"/>
    </source>
</evidence>
<dbReference type="InterPro" id="IPR037143">
    <property type="entry name" value="4-PPantetheinyl_Trfase_dom_sf"/>
</dbReference>